<keyword evidence="2" id="KW-1185">Reference proteome</keyword>
<dbReference type="EMBL" id="RXZH01000019">
    <property type="protein sequence ID" value="RTZ13560.1"/>
    <property type="molecule type" value="Genomic_DNA"/>
</dbReference>
<dbReference type="OrthoDB" id="89044at2"/>
<name>A0A3S0ML30_9VIBR</name>
<dbReference type="RefSeq" id="WP_126575978.1">
    <property type="nucleotide sequence ID" value="NZ_RXZH01000019.1"/>
</dbReference>
<sequence length="293" mass="33622">MIFVEYKKCPVCVDSEVHLNTWDLMECPQCNLMLSMAVPATATVLKERGKGEFRFEDVTFNSRCSDLVIAPSSEHNPVLPDDKHWFSSICGIEEYLEPKGNTEKDKNYTLWSSFKDELVNKLSTFSCDELSDAWSSKGNRTSFYKESLLPLVSKELGLFQGNEEFTVDYVMSKSFYGDVYVPQIQIESENDIRTANQEMNKLCRLNSPLRVLVTVFDGWDGSKNQKIYDYLRKWQKTIEAHGSMNMGEFSGVIGILIGSYHNKELTYYSAAFWSNGTLRQPLKVLQSFCLERN</sequence>
<proteinExistence type="predicted"/>
<evidence type="ECO:0000313" key="2">
    <source>
        <dbReference type="Proteomes" id="UP000268973"/>
    </source>
</evidence>
<reference evidence="1 2" key="1">
    <citation type="submission" date="2018-12" db="EMBL/GenBank/DDBJ databases">
        <title>Vibrio sp. isolated from China Sea.</title>
        <authorList>
            <person name="Li Y."/>
        </authorList>
    </citation>
    <scope>NUCLEOTIDE SEQUENCE [LARGE SCALE GENOMIC DNA]</scope>
    <source>
        <strain evidence="1 2">BEI207</strain>
    </source>
</reference>
<dbReference type="AlphaFoldDB" id="A0A3S0ML30"/>
<protein>
    <submittedName>
        <fullName evidence="1">Uncharacterized protein</fullName>
    </submittedName>
</protein>
<comment type="caution">
    <text evidence="1">The sequence shown here is derived from an EMBL/GenBank/DDBJ whole genome shotgun (WGS) entry which is preliminary data.</text>
</comment>
<organism evidence="1 2">
    <name type="scientific">Vibrio aquaticus</name>
    <dbReference type="NCBI Taxonomy" id="2496559"/>
    <lineage>
        <taxon>Bacteria</taxon>
        <taxon>Pseudomonadati</taxon>
        <taxon>Pseudomonadota</taxon>
        <taxon>Gammaproteobacteria</taxon>
        <taxon>Vibrionales</taxon>
        <taxon>Vibrionaceae</taxon>
        <taxon>Vibrio</taxon>
    </lineage>
</organism>
<gene>
    <name evidence="1" type="ORF">EJ063_19640</name>
</gene>
<evidence type="ECO:0000313" key="1">
    <source>
        <dbReference type="EMBL" id="RTZ13560.1"/>
    </source>
</evidence>
<dbReference type="Proteomes" id="UP000268973">
    <property type="component" value="Unassembled WGS sequence"/>
</dbReference>
<accession>A0A3S0ML30</accession>